<dbReference type="PANTHER" id="PTHR11373">
    <property type="entry name" value="DEOXYNUCLEOSIDE TRIPHOSPHATE TRIPHOSPHOHYDROLASE"/>
    <property type="match status" value="1"/>
</dbReference>
<dbReference type="AlphaFoldDB" id="A0A1I4I6P4"/>
<dbReference type="InterPro" id="IPR006674">
    <property type="entry name" value="HD_domain"/>
</dbReference>
<dbReference type="PANTHER" id="PTHR11373:SF40">
    <property type="entry name" value="DEOXYGUANOSINETRIPHOSPHATE TRIPHOSPHOHYDROLASE-LIKE PROTEIN 2"/>
    <property type="match status" value="1"/>
</dbReference>
<dbReference type="Pfam" id="PF13286">
    <property type="entry name" value="HD_assoc"/>
    <property type="match status" value="1"/>
</dbReference>
<dbReference type="SMART" id="SM00471">
    <property type="entry name" value="HDc"/>
    <property type="match status" value="1"/>
</dbReference>
<name>A0A1I4I6P4_9BURK</name>
<dbReference type="STRING" id="758825.SAMN02982985_00509"/>
<evidence type="ECO:0000259" key="2">
    <source>
        <dbReference type="PROSITE" id="PS51831"/>
    </source>
</evidence>
<dbReference type="InterPro" id="IPR050135">
    <property type="entry name" value="dGTPase-like"/>
</dbReference>
<dbReference type="InterPro" id="IPR003607">
    <property type="entry name" value="HD/PDEase_dom"/>
</dbReference>
<proteinExistence type="predicted"/>
<reference evidence="3 4" key="1">
    <citation type="submission" date="2016-10" db="EMBL/GenBank/DDBJ databases">
        <authorList>
            <person name="de Groot N.N."/>
        </authorList>
    </citation>
    <scope>NUCLEOTIDE SEQUENCE [LARGE SCALE GENOMIC DNA]</scope>
    <source>
        <strain evidence="3 4">ATCC 43154</strain>
    </source>
</reference>
<dbReference type="CDD" id="cd00077">
    <property type="entry name" value="HDc"/>
    <property type="match status" value="1"/>
</dbReference>
<dbReference type="NCBIfam" id="TIGR01353">
    <property type="entry name" value="dGTP_triPase"/>
    <property type="match status" value="1"/>
</dbReference>
<dbReference type="PROSITE" id="PS51831">
    <property type="entry name" value="HD"/>
    <property type="match status" value="1"/>
</dbReference>
<gene>
    <name evidence="3" type="ORF">SAMN02982985_00509</name>
</gene>
<organism evidence="3 4">
    <name type="scientific">Rugamonas rubra</name>
    <dbReference type="NCBI Taxonomy" id="758825"/>
    <lineage>
        <taxon>Bacteria</taxon>
        <taxon>Pseudomonadati</taxon>
        <taxon>Pseudomonadota</taxon>
        <taxon>Betaproteobacteria</taxon>
        <taxon>Burkholderiales</taxon>
        <taxon>Oxalobacteraceae</taxon>
        <taxon>Telluria group</taxon>
        <taxon>Rugamonas</taxon>
    </lineage>
</organism>
<evidence type="ECO:0000256" key="1">
    <source>
        <dbReference type="ARBA" id="ARBA00022801"/>
    </source>
</evidence>
<protein>
    <submittedName>
        <fullName evidence="3">dGTPase</fullName>
    </submittedName>
</protein>
<dbReference type="InterPro" id="IPR026875">
    <property type="entry name" value="PHydrolase_assoc_dom"/>
</dbReference>
<dbReference type="GO" id="GO:0008832">
    <property type="term" value="F:dGTPase activity"/>
    <property type="evidence" value="ECO:0007669"/>
    <property type="project" value="TreeGrafter"/>
</dbReference>
<sequence>MDEKIYDQDTIAYAKEQEALVRKLEYRVTAQSDRRAVGRDETMRDYARVLYSSSFRRLQGKMQLLGIDASRFNRNRLTHSLEVAQLARSIAADLELEQSVVSETCSLAHDIGNPPFGHYGEKILDSLSEGYGGYEGNAQAFRILRTLEKKHHSYEGLNLTVRTLFGITKYFHTREENSTKFLFDDDHAFLSGELARHGVTVRKSIDAQIMDLSDEIAYAAHDLEDALSARIITIGEIGHEFKISAKFNGAYDDFSRIAEQAHQEALKSITHQTSEEYAIVLRKELTSTIVNELCRDIGLVDHGHGHGVELGYRSKKALAVGLKTLLFQAILRKKDVQLYEKRGEKIIRGLYEVLTDTRYNKNNILLPAELRRVDAPQARLVVDYIAGMMDSFAAQEYERYFGKGSLETIYFRAPED</sequence>
<dbReference type="GO" id="GO:0006203">
    <property type="term" value="P:dGTP catabolic process"/>
    <property type="evidence" value="ECO:0007669"/>
    <property type="project" value="TreeGrafter"/>
</dbReference>
<evidence type="ECO:0000313" key="4">
    <source>
        <dbReference type="Proteomes" id="UP000199470"/>
    </source>
</evidence>
<accession>A0A1I4I6P4</accession>
<dbReference type="SUPFAM" id="SSF109604">
    <property type="entry name" value="HD-domain/PDEase-like"/>
    <property type="match status" value="1"/>
</dbReference>
<dbReference type="EMBL" id="FOTW01000004">
    <property type="protein sequence ID" value="SFL49954.1"/>
    <property type="molecule type" value="Genomic_DNA"/>
</dbReference>
<dbReference type="Pfam" id="PF01966">
    <property type="entry name" value="HD"/>
    <property type="match status" value="1"/>
</dbReference>
<evidence type="ECO:0000313" key="3">
    <source>
        <dbReference type="EMBL" id="SFL49954.1"/>
    </source>
</evidence>
<keyword evidence="4" id="KW-1185">Reference proteome</keyword>
<keyword evidence="1" id="KW-0378">Hydrolase</keyword>
<feature type="domain" description="HD" evidence="2">
    <location>
        <begin position="76"/>
        <end position="219"/>
    </location>
</feature>
<dbReference type="Proteomes" id="UP000199470">
    <property type="component" value="Unassembled WGS sequence"/>
</dbReference>
<dbReference type="Gene3D" id="1.10.3210.10">
    <property type="entry name" value="Hypothetical protein af1432"/>
    <property type="match status" value="1"/>
</dbReference>
<dbReference type="InterPro" id="IPR006261">
    <property type="entry name" value="dGTPase"/>
</dbReference>
<dbReference type="RefSeq" id="WP_217429859.1">
    <property type="nucleotide sequence ID" value="NZ_FOTW01000004.1"/>
</dbReference>